<protein>
    <recommendedName>
        <fullName evidence="3">Cell wall synthesis protein Wag31</fullName>
    </recommendedName>
    <alternativeName>
        <fullName evidence="8">Antigen 84</fullName>
    </alternativeName>
</protein>
<dbReference type="NCBIfam" id="TIGR03544">
    <property type="entry name" value="DivI1A_domain"/>
    <property type="match status" value="2"/>
</dbReference>
<dbReference type="Pfam" id="PF00656">
    <property type="entry name" value="Peptidase_C14"/>
    <property type="match status" value="1"/>
</dbReference>
<evidence type="ECO:0000313" key="12">
    <source>
        <dbReference type="Proteomes" id="UP001146067"/>
    </source>
</evidence>
<dbReference type="RefSeq" id="WP_270108869.1">
    <property type="nucleotide sequence ID" value="NZ_JAPZVP010000003.1"/>
</dbReference>
<evidence type="ECO:0000256" key="2">
    <source>
        <dbReference type="ARBA" id="ARBA00009008"/>
    </source>
</evidence>
<dbReference type="Gene3D" id="3.40.50.1460">
    <property type="match status" value="1"/>
</dbReference>
<keyword evidence="4" id="KW-0963">Cytoplasm</keyword>
<keyword evidence="7" id="KW-0131">Cell cycle</keyword>
<dbReference type="PANTHER" id="PTHR35794">
    <property type="entry name" value="CELL DIVISION PROTEIN DIVIVA"/>
    <property type="match status" value="1"/>
</dbReference>
<feature type="domain" description="Peptidase C14 caspase" evidence="10">
    <location>
        <begin position="9"/>
        <end position="199"/>
    </location>
</feature>
<evidence type="ECO:0000313" key="11">
    <source>
        <dbReference type="EMBL" id="MDA1359039.1"/>
    </source>
</evidence>
<dbReference type="Proteomes" id="UP001146067">
    <property type="component" value="Unassembled WGS sequence"/>
</dbReference>
<evidence type="ECO:0000256" key="4">
    <source>
        <dbReference type="ARBA" id="ARBA00022490"/>
    </source>
</evidence>
<dbReference type="InterPro" id="IPR007793">
    <property type="entry name" value="DivIVA_fam"/>
</dbReference>
<evidence type="ECO:0000256" key="8">
    <source>
        <dbReference type="ARBA" id="ARBA00031737"/>
    </source>
</evidence>
<dbReference type="InterPro" id="IPR019933">
    <property type="entry name" value="DivIVA_domain"/>
</dbReference>
<keyword evidence="5" id="KW-0132">Cell division</keyword>
<comment type="similarity">
    <text evidence="2">Belongs to the DivIVA family.</text>
</comment>
<name>A0A9X3SQK2_9ACTN</name>
<dbReference type="PANTHER" id="PTHR35794:SF2">
    <property type="entry name" value="CELL DIVISION PROTEIN DIVIVA"/>
    <property type="match status" value="1"/>
</dbReference>
<dbReference type="GO" id="GO:0005737">
    <property type="term" value="C:cytoplasm"/>
    <property type="evidence" value="ECO:0007669"/>
    <property type="project" value="UniProtKB-SubCell"/>
</dbReference>
<dbReference type="GO" id="GO:0006508">
    <property type="term" value="P:proteolysis"/>
    <property type="evidence" value="ECO:0007669"/>
    <property type="project" value="InterPro"/>
</dbReference>
<evidence type="ECO:0000256" key="1">
    <source>
        <dbReference type="ARBA" id="ARBA00004496"/>
    </source>
</evidence>
<comment type="subcellular location">
    <subcellularLocation>
        <location evidence="1">Cytoplasm</location>
    </subcellularLocation>
</comment>
<proteinExistence type="inferred from homology"/>
<accession>A0A9X3SQK2</accession>
<dbReference type="InterPro" id="IPR011600">
    <property type="entry name" value="Pept_C14_caspase"/>
</dbReference>
<dbReference type="GO" id="GO:0004197">
    <property type="term" value="F:cysteine-type endopeptidase activity"/>
    <property type="evidence" value="ECO:0007669"/>
    <property type="project" value="InterPro"/>
</dbReference>
<comment type="caution">
    <text evidence="11">The sequence shown here is derived from an EMBL/GenBank/DDBJ whole genome shotgun (WGS) entry which is preliminary data.</text>
</comment>
<organism evidence="11 12">
    <name type="scientific">Glycomyces luteolus</name>
    <dbReference type="NCBI Taxonomy" id="2670330"/>
    <lineage>
        <taxon>Bacteria</taxon>
        <taxon>Bacillati</taxon>
        <taxon>Actinomycetota</taxon>
        <taxon>Actinomycetes</taxon>
        <taxon>Glycomycetales</taxon>
        <taxon>Glycomycetaceae</taxon>
        <taxon>Glycomyces</taxon>
    </lineage>
</organism>
<dbReference type="InterPro" id="IPR029030">
    <property type="entry name" value="Caspase-like_dom_sf"/>
</dbReference>
<dbReference type="SUPFAM" id="SSF52129">
    <property type="entry name" value="Caspase-like"/>
    <property type="match status" value="1"/>
</dbReference>
<evidence type="ECO:0000256" key="5">
    <source>
        <dbReference type="ARBA" id="ARBA00022618"/>
    </source>
</evidence>
<feature type="region of interest" description="Disordered" evidence="9">
    <location>
        <begin position="240"/>
        <end position="261"/>
    </location>
</feature>
<reference evidence="11" key="1">
    <citation type="submission" date="2022-12" db="EMBL/GenBank/DDBJ databases">
        <title>Gycomyces niveus sp.nov.,a novel actinomycete isolated from soil in Shouguan.</title>
        <authorList>
            <person name="Yang X."/>
        </authorList>
    </citation>
    <scope>NUCLEOTIDE SEQUENCE</scope>
    <source>
        <strain evidence="11">NEAU-A15</strain>
    </source>
</reference>
<evidence type="ECO:0000256" key="7">
    <source>
        <dbReference type="ARBA" id="ARBA00023306"/>
    </source>
</evidence>
<sequence length="377" mass="40671">MRLPDGARSRALLIGTGAYEHLNGVPEIRSNLRALKSALESYTGLPPEHCRTLLDPPDLAAVGREVEAATRDAADLLLIYYSGHGLVASDGLLHLALPQTSQRLLPWSGIPFKLLHHAVQVSRAKTKVLILDCCFSGKATQLLSGEESTILGQITANGAFTLTSSPANEPSFAVDGRGHTVFTGALLKVLEHGSPRAGAMLTLGDIHLELLHHAQANHLPEPQKLGTHTAELLPLARNRQAESDEAGSLSDPAINAPGSVAPAKADPKLKYRSFADALVTARDIEAAQFKTVRLTAGYDEDEVDDFLDKAAAALDDPPLGPQRMRPEDVRNSHFTTTRMREGYDVEEVDSFLDRVELEFLRRQSLAAQYAAEFGTGA</sequence>
<evidence type="ECO:0000256" key="3">
    <source>
        <dbReference type="ARBA" id="ARBA00018787"/>
    </source>
</evidence>
<dbReference type="Gene3D" id="6.10.250.660">
    <property type="match status" value="2"/>
</dbReference>
<evidence type="ECO:0000259" key="10">
    <source>
        <dbReference type="Pfam" id="PF00656"/>
    </source>
</evidence>
<dbReference type="AlphaFoldDB" id="A0A9X3SQK2"/>
<keyword evidence="12" id="KW-1185">Reference proteome</keyword>
<dbReference type="NCBIfam" id="NF047832">
    <property type="entry name" value="caspase_w_EACC1"/>
    <property type="match status" value="1"/>
</dbReference>
<evidence type="ECO:0000256" key="9">
    <source>
        <dbReference type="SAM" id="MobiDB-lite"/>
    </source>
</evidence>
<keyword evidence="6" id="KW-0175">Coiled coil</keyword>
<evidence type="ECO:0000256" key="6">
    <source>
        <dbReference type="ARBA" id="ARBA00023054"/>
    </source>
</evidence>
<dbReference type="GO" id="GO:0051301">
    <property type="term" value="P:cell division"/>
    <property type="evidence" value="ECO:0007669"/>
    <property type="project" value="UniProtKB-KW"/>
</dbReference>
<gene>
    <name evidence="11" type="ORF">O1R50_05360</name>
</gene>
<dbReference type="EMBL" id="JAPZVP010000003">
    <property type="protein sequence ID" value="MDA1359039.1"/>
    <property type="molecule type" value="Genomic_DNA"/>
</dbReference>